<dbReference type="NCBIfam" id="TIGR00350">
    <property type="entry name" value="lytR_cpsA_psr"/>
    <property type="match status" value="1"/>
</dbReference>
<dbReference type="InterPro" id="IPR004474">
    <property type="entry name" value="LytR_CpsA_psr"/>
</dbReference>
<accession>A0ABP9H8Z0</accession>
<evidence type="ECO:0000259" key="4">
    <source>
        <dbReference type="Pfam" id="PF03816"/>
    </source>
</evidence>
<reference evidence="6" key="1">
    <citation type="journal article" date="2019" name="Int. J. Syst. Evol. Microbiol.">
        <title>The Global Catalogue of Microorganisms (GCM) 10K type strain sequencing project: providing services to taxonomists for standard genome sequencing and annotation.</title>
        <authorList>
            <consortium name="The Broad Institute Genomics Platform"/>
            <consortium name="The Broad Institute Genome Sequencing Center for Infectious Disease"/>
            <person name="Wu L."/>
            <person name="Ma J."/>
        </authorList>
    </citation>
    <scope>NUCLEOTIDE SEQUENCE [LARGE SCALE GENOMIC DNA]</scope>
    <source>
        <strain evidence="6">JCM 17986</strain>
    </source>
</reference>
<keyword evidence="3" id="KW-0812">Transmembrane</keyword>
<dbReference type="PANTHER" id="PTHR33392">
    <property type="entry name" value="POLYISOPRENYL-TEICHOIC ACID--PEPTIDOGLYCAN TEICHOIC ACID TRANSFERASE TAGU"/>
    <property type="match status" value="1"/>
</dbReference>
<evidence type="ECO:0000313" key="6">
    <source>
        <dbReference type="Proteomes" id="UP001500466"/>
    </source>
</evidence>
<dbReference type="Gene3D" id="3.40.630.190">
    <property type="entry name" value="LCP protein"/>
    <property type="match status" value="1"/>
</dbReference>
<feature type="domain" description="Cell envelope-related transcriptional attenuator" evidence="4">
    <location>
        <begin position="226"/>
        <end position="377"/>
    </location>
</feature>
<protein>
    <submittedName>
        <fullName evidence="5">LCP family protein</fullName>
    </submittedName>
</protein>
<organism evidence="5 6">
    <name type="scientific">Yinghuangia aomiensis</name>
    <dbReference type="NCBI Taxonomy" id="676205"/>
    <lineage>
        <taxon>Bacteria</taxon>
        <taxon>Bacillati</taxon>
        <taxon>Actinomycetota</taxon>
        <taxon>Actinomycetes</taxon>
        <taxon>Kitasatosporales</taxon>
        <taxon>Streptomycetaceae</taxon>
        <taxon>Yinghuangia</taxon>
    </lineage>
</organism>
<comment type="caution">
    <text evidence="5">The sequence shown here is derived from an EMBL/GenBank/DDBJ whole genome shotgun (WGS) entry which is preliminary data.</text>
</comment>
<dbReference type="InterPro" id="IPR050922">
    <property type="entry name" value="LytR/CpsA/Psr_CW_biosynth"/>
</dbReference>
<evidence type="ECO:0000256" key="2">
    <source>
        <dbReference type="SAM" id="MobiDB-lite"/>
    </source>
</evidence>
<keyword evidence="3" id="KW-1133">Transmembrane helix</keyword>
<evidence type="ECO:0000256" key="1">
    <source>
        <dbReference type="ARBA" id="ARBA00006068"/>
    </source>
</evidence>
<gene>
    <name evidence="5" type="ORF">GCM10023205_30560</name>
</gene>
<keyword evidence="6" id="KW-1185">Reference proteome</keyword>
<evidence type="ECO:0000256" key="3">
    <source>
        <dbReference type="SAM" id="Phobius"/>
    </source>
</evidence>
<keyword evidence="3" id="KW-0472">Membrane</keyword>
<feature type="compositionally biased region" description="Pro residues" evidence="2">
    <location>
        <begin position="26"/>
        <end position="49"/>
    </location>
</feature>
<feature type="compositionally biased region" description="Pro residues" evidence="2">
    <location>
        <begin position="65"/>
        <end position="101"/>
    </location>
</feature>
<dbReference type="Proteomes" id="UP001500466">
    <property type="component" value="Unassembled WGS sequence"/>
</dbReference>
<dbReference type="RefSeq" id="WP_345675993.1">
    <property type="nucleotide sequence ID" value="NZ_BAABHS010000009.1"/>
</dbReference>
<dbReference type="PANTHER" id="PTHR33392:SF6">
    <property type="entry name" value="POLYISOPRENYL-TEICHOIC ACID--PEPTIDOGLYCAN TEICHOIC ACID TRANSFERASE TAGU"/>
    <property type="match status" value="1"/>
</dbReference>
<name>A0ABP9H8Z0_9ACTN</name>
<comment type="similarity">
    <text evidence="1">Belongs to the LytR/CpsA/Psr (LCP) family.</text>
</comment>
<feature type="region of interest" description="Disordered" evidence="2">
    <location>
        <begin position="1"/>
        <end position="146"/>
    </location>
</feature>
<feature type="compositionally biased region" description="Pro residues" evidence="2">
    <location>
        <begin position="111"/>
        <end position="132"/>
    </location>
</feature>
<proteinExistence type="inferred from homology"/>
<dbReference type="Pfam" id="PF03816">
    <property type="entry name" value="LytR_cpsA_psr"/>
    <property type="match status" value="1"/>
</dbReference>
<feature type="transmembrane region" description="Helical" evidence="3">
    <location>
        <begin position="151"/>
        <end position="173"/>
    </location>
</feature>
<dbReference type="EMBL" id="BAABHS010000009">
    <property type="protein sequence ID" value="GAA4964354.1"/>
    <property type="molecule type" value="Genomic_DNA"/>
</dbReference>
<sequence>MNAWPPGWAEDDARRPGGHSAGPAGTPGPDPASVPPRAPHGNPISPPGTLPSRPAGTIPAGGGTPPQPPPHGTQSPPPGFPPDAQPTAVLPPDPGAYPPQPVFDAPGSPVQTPPRPYPGPDGPGGPPGPDGPGGPGGPRTPGRKPNWKKRILVGTVVFLVLVLAFLTGTYFWLDSKIRHQDVLQDYKGRPAATAGTTWLIVGSDSREGMSDADKKKLRTGSADGKRTDSMMLLHKGAGGTSLISLPRDSWVQIPAYDEGKTHVKAQKNKLNAAFSLGGAPLLVRTVEMATGMRLDHYAEVGFDGFVGIVDSLGGVDMCLDKPIKDEKSGADLPAGCQSLDGGQALSFVRARYFDPSSDLGRMKRQQQFLSALAKKAKSPSVLLNPFKGFPMADASLSAVIVDDDTGLFDLYDLFKDMGTLTGGEGGTVTVPIKNPNYQTSAGSSVLWDDTKAKALFDALRNGNPIPR</sequence>
<evidence type="ECO:0000313" key="5">
    <source>
        <dbReference type="EMBL" id="GAA4964354.1"/>
    </source>
</evidence>